<dbReference type="SUPFAM" id="SSF46785">
    <property type="entry name" value="Winged helix' DNA-binding domain"/>
    <property type="match status" value="1"/>
</dbReference>
<feature type="domain" description="HTH gntR-type" evidence="4">
    <location>
        <begin position="1"/>
        <end position="68"/>
    </location>
</feature>
<dbReference type="InterPro" id="IPR011663">
    <property type="entry name" value="UTRA"/>
</dbReference>
<dbReference type="InterPro" id="IPR028978">
    <property type="entry name" value="Chorismate_lyase_/UTRA_dom_sf"/>
</dbReference>
<dbReference type="PANTHER" id="PTHR44846:SF1">
    <property type="entry name" value="MANNOSYL-D-GLYCERATE TRANSPORT_METABOLISM SYSTEM REPRESSOR MNGR-RELATED"/>
    <property type="match status" value="1"/>
</dbReference>
<dbReference type="GO" id="GO:0003677">
    <property type="term" value="F:DNA binding"/>
    <property type="evidence" value="ECO:0007669"/>
    <property type="project" value="UniProtKB-KW"/>
</dbReference>
<evidence type="ECO:0000313" key="6">
    <source>
        <dbReference type="Proteomes" id="UP000231553"/>
    </source>
</evidence>
<accession>A0A2M8J728</accession>
<proteinExistence type="predicted"/>
<protein>
    <recommendedName>
        <fullName evidence="4">HTH gntR-type domain-containing protein</fullName>
    </recommendedName>
</protein>
<dbReference type="AlphaFoldDB" id="A0A2M8J728"/>
<dbReference type="InterPro" id="IPR000524">
    <property type="entry name" value="Tscrpt_reg_HTH_GntR"/>
</dbReference>
<organism evidence="5 6">
    <name type="scientific">Pseudooceanicola lipolyticus</name>
    <dbReference type="NCBI Taxonomy" id="2029104"/>
    <lineage>
        <taxon>Bacteria</taxon>
        <taxon>Pseudomonadati</taxon>
        <taxon>Pseudomonadota</taxon>
        <taxon>Alphaproteobacteria</taxon>
        <taxon>Rhodobacterales</taxon>
        <taxon>Paracoccaceae</taxon>
        <taxon>Pseudooceanicola</taxon>
    </lineage>
</organism>
<evidence type="ECO:0000256" key="1">
    <source>
        <dbReference type="ARBA" id="ARBA00023015"/>
    </source>
</evidence>
<dbReference type="OrthoDB" id="9808698at2"/>
<keyword evidence="6" id="KW-1185">Reference proteome</keyword>
<dbReference type="InterPro" id="IPR036388">
    <property type="entry name" value="WH-like_DNA-bd_sf"/>
</dbReference>
<dbReference type="SMART" id="SM00345">
    <property type="entry name" value="HTH_GNTR"/>
    <property type="match status" value="1"/>
</dbReference>
<dbReference type="PROSITE" id="PS50949">
    <property type="entry name" value="HTH_GNTR"/>
    <property type="match status" value="1"/>
</dbReference>
<dbReference type="PRINTS" id="PR00035">
    <property type="entry name" value="HTHGNTR"/>
</dbReference>
<dbReference type="Gene3D" id="1.10.10.10">
    <property type="entry name" value="Winged helix-like DNA-binding domain superfamily/Winged helix DNA-binding domain"/>
    <property type="match status" value="1"/>
</dbReference>
<reference evidence="5 6" key="1">
    <citation type="journal article" date="2018" name="Int. J. Syst. Evol. Microbiol.">
        <title>Pseudooceanicola lipolyticus sp. nov., a marine alphaproteobacterium, reclassification of Oceanicola flagellatus as Pseudooceanicola flagellatus comb. nov. and emended description of the genus Pseudooceanicola.</title>
        <authorList>
            <person name="Huang M.-M."/>
            <person name="Guo L.-L."/>
            <person name="Wu Y.-H."/>
            <person name="Lai Q.-L."/>
            <person name="Shao Z.-Z."/>
            <person name="Wang C.-S."/>
            <person name="Wu M."/>
            <person name="Xu X.-W."/>
        </authorList>
    </citation>
    <scope>NUCLEOTIDE SEQUENCE [LARGE SCALE GENOMIC DNA]</scope>
    <source>
        <strain evidence="5 6">157</strain>
    </source>
</reference>
<evidence type="ECO:0000259" key="4">
    <source>
        <dbReference type="PROSITE" id="PS50949"/>
    </source>
</evidence>
<dbReference type="Pfam" id="PF07702">
    <property type="entry name" value="UTRA"/>
    <property type="match status" value="1"/>
</dbReference>
<evidence type="ECO:0000256" key="3">
    <source>
        <dbReference type="ARBA" id="ARBA00023163"/>
    </source>
</evidence>
<dbReference type="SMART" id="SM00866">
    <property type="entry name" value="UTRA"/>
    <property type="match status" value="1"/>
</dbReference>
<dbReference type="EMBL" id="PGTB01000001">
    <property type="protein sequence ID" value="PJE38579.1"/>
    <property type="molecule type" value="Genomic_DNA"/>
</dbReference>
<keyword evidence="2" id="KW-0238">DNA-binding</keyword>
<dbReference type="SUPFAM" id="SSF64288">
    <property type="entry name" value="Chorismate lyase-like"/>
    <property type="match status" value="1"/>
</dbReference>
<evidence type="ECO:0000313" key="5">
    <source>
        <dbReference type="EMBL" id="PJE38579.1"/>
    </source>
</evidence>
<evidence type="ECO:0000256" key="2">
    <source>
        <dbReference type="ARBA" id="ARBA00023125"/>
    </source>
</evidence>
<dbReference type="InterPro" id="IPR050679">
    <property type="entry name" value="Bact_HTH_transcr_reg"/>
</dbReference>
<keyword evidence="3" id="KW-0804">Transcription</keyword>
<dbReference type="PANTHER" id="PTHR44846">
    <property type="entry name" value="MANNOSYL-D-GLYCERATE TRANSPORT/METABOLISM SYSTEM REPRESSOR MNGR-RELATED"/>
    <property type="match status" value="1"/>
</dbReference>
<dbReference type="RefSeq" id="WP_100160708.1">
    <property type="nucleotide sequence ID" value="NZ_PGTB01000001.1"/>
</dbReference>
<dbReference type="Gene3D" id="3.40.1410.10">
    <property type="entry name" value="Chorismate lyase-like"/>
    <property type="match status" value="1"/>
</dbReference>
<dbReference type="InterPro" id="IPR036390">
    <property type="entry name" value="WH_DNA-bd_sf"/>
</dbReference>
<comment type="caution">
    <text evidence="5">The sequence shown here is derived from an EMBL/GenBank/DDBJ whole genome shotgun (WGS) entry which is preliminary data.</text>
</comment>
<keyword evidence="1" id="KW-0805">Transcription regulation</keyword>
<dbReference type="CDD" id="cd07377">
    <property type="entry name" value="WHTH_GntR"/>
    <property type="match status" value="1"/>
</dbReference>
<name>A0A2M8J728_9RHOB</name>
<gene>
    <name evidence="5" type="ORF">CVM52_00165</name>
</gene>
<dbReference type="Proteomes" id="UP000231553">
    <property type="component" value="Unassembled WGS sequence"/>
</dbReference>
<sequence>MLYRNVAVQIRTEFGDGRFSPGTLLPSENDFVEAFAVSRTTVRKALRALEEEGFIERRQGQGTFLKKGALTRRVSSGMDFLSHTSLSGVRPGTRLVSYRRRVRSIAEQTLFETAAADEVFELVRLRLLNGEACVLQTSVLPFTKLTELPRRQFESRSLYKIVEQEFGARVGRIREVLSCAIAPVEVREALGLDDPTAVFVSHRIAHDQDGHVIEVSRNYIRPDRYSFVQESSSAEVMA</sequence>
<dbReference type="GO" id="GO:0003700">
    <property type="term" value="F:DNA-binding transcription factor activity"/>
    <property type="evidence" value="ECO:0007669"/>
    <property type="project" value="InterPro"/>
</dbReference>
<dbReference type="GO" id="GO:0045892">
    <property type="term" value="P:negative regulation of DNA-templated transcription"/>
    <property type="evidence" value="ECO:0007669"/>
    <property type="project" value="TreeGrafter"/>
</dbReference>
<dbReference type="Pfam" id="PF00392">
    <property type="entry name" value="GntR"/>
    <property type="match status" value="1"/>
</dbReference>